<organism evidence="2 3">
    <name type="scientific">Iocasia fonsfrigidae</name>
    <dbReference type="NCBI Taxonomy" id="2682810"/>
    <lineage>
        <taxon>Bacteria</taxon>
        <taxon>Bacillati</taxon>
        <taxon>Bacillota</taxon>
        <taxon>Clostridia</taxon>
        <taxon>Halanaerobiales</taxon>
        <taxon>Halanaerobiaceae</taxon>
        <taxon>Iocasia</taxon>
    </lineage>
</organism>
<keyword evidence="3" id="KW-1185">Reference proteome</keyword>
<evidence type="ECO:0000313" key="2">
    <source>
        <dbReference type="EMBL" id="QTL98750.1"/>
    </source>
</evidence>
<dbReference type="Proteomes" id="UP000665020">
    <property type="component" value="Chromosome"/>
</dbReference>
<keyword evidence="1" id="KW-1005">Bacterial flagellum biogenesis</keyword>
<dbReference type="InterPro" id="IPR036679">
    <property type="entry name" value="FlgN-like_sf"/>
</dbReference>
<dbReference type="SUPFAM" id="SSF140566">
    <property type="entry name" value="FlgN-like"/>
    <property type="match status" value="1"/>
</dbReference>
<evidence type="ECO:0000313" key="3">
    <source>
        <dbReference type="Proteomes" id="UP000665020"/>
    </source>
</evidence>
<name>A0A8A7KBY6_9FIRM</name>
<dbReference type="KEGG" id="ifn:GM661_12625"/>
<dbReference type="InterPro" id="IPR007809">
    <property type="entry name" value="FlgN-like"/>
</dbReference>
<accession>A0A8A7KBY6</accession>
<dbReference type="AlphaFoldDB" id="A0A8A7KBY6"/>
<evidence type="ECO:0000256" key="1">
    <source>
        <dbReference type="ARBA" id="ARBA00022795"/>
    </source>
</evidence>
<protein>
    <recommendedName>
        <fullName evidence="4">FlgN protein</fullName>
    </recommendedName>
</protein>
<dbReference type="Pfam" id="PF05130">
    <property type="entry name" value="FlgN"/>
    <property type="match status" value="1"/>
</dbReference>
<reference evidence="2" key="1">
    <citation type="submission" date="2019-12" db="EMBL/GenBank/DDBJ databases">
        <authorList>
            <person name="zhang j."/>
            <person name="sun C.M."/>
        </authorList>
    </citation>
    <scope>NUCLEOTIDE SEQUENCE</scope>
    <source>
        <strain evidence="2">NS-1</strain>
    </source>
</reference>
<proteinExistence type="predicted"/>
<dbReference type="RefSeq" id="WP_230867145.1">
    <property type="nucleotide sequence ID" value="NZ_CP046640.1"/>
</dbReference>
<gene>
    <name evidence="2" type="ORF">GM661_12625</name>
</gene>
<dbReference type="GO" id="GO:0044780">
    <property type="term" value="P:bacterial-type flagellum assembly"/>
    <property type="evidence" value="ECO:0007669"/>
    <property type="project" value="InterPro"/>
</dbReference>
<dbReference type="EMBL" id="CP046640">
    <property type="protein sequence ID" value="QTL98750.1"/>
    <property type="molecule type" value="Genomic_DNA"/>
</dbReference>
<sequence length="164" mass="19412">MNNKENSFKKVIDLLEEKKELLVELLHLSQYHEEFCREERFNKLNRLIKSQSLRIDKLKKLDKKIDSISSGKKELAKLTKLFNPSAQDISSFTAQKEEIDSLLLELYKIDQKNQEIVSDKYQSLKKKVLDINHAKRVRNVYIKKLGKTCGFFVDRREKLRLKKG</sequence>
<evidence type="ECO:0008006" key="4">
    <source>
        <dbReference type="Google" id="ProtNLM"/>
    </source>
</evidence>